<gene>
    <name evidence="8" type="ORF">IMSHALPRED_003436</name>
</gene>
<dbReference type="SUPFAM" id="SSF47095">
    <property type="entry name" value="HMG-box"/>
    <property type="match status" value="1"/>
</dbReference>
<dbReference type="InterPro" id="IPR036910">
    <property type="entry name" value="HMG_box_dom_sf"/>
</dbReference>
<dbReference type="PRINTS" id="PR00755">
    <property type="entry name" value="AFLATOXINBRP"/>
</dbReference>
<dbReference type="OrthoDB" id="1919336at2759"/>
<dbReference type="GO" id="GO:0008270">
    <property type="term" value="F:zinc ion binding"/>
    <property type="evidence" value="ECO:0007669"/>
    <property type="project" value="InterPro"/>
</dbReference>
<dbReference type="InterPro" id="IPR001138">
    <property type="entry name" value="Zn2Cys6_DnaBD"/>
</dbReference>
<keyword evidence="9" id="KW-1185">Reference proteome</keyword>
<dbReference type="Gene3D" id="1.10.150.50">
    <property type="entry name" value="Transcription Factor, Ets-1"/>
    <property type="match status" value="1"/>
</dbReference>
<evidence type="ECO:0000256" key="2">
    <source>
        <dbReference type="ARBA" id="ARBA00023242"/>
    </source>
</evidence>
<organism evidence="8 9">
    <name type="scientific">Imshaugia aleurites</name>
    <dbReference type="NCBI Taxonomy" id="172621"/>
    <lineage>
        <taxon>Eukaryota</taxon>
        <taxon>Fungi</taxon>
        <taxon>Dikarya</taxon>
        <taxon>Ascomycota</taxon>
        <taxon>Pezizomycotina</taxon>
        <taxon>Lecanoromycetes</taxon>
        <taxon>OSLEUM clade</taxon>
        <taxon>Lecanoromycetidae</taxon>
        <taxon>Lecanorales</taxon>
        <taxon>Lecanorineae</taxon>
        <taxon>Parmeliaceae</taxon>
        <taxon>Imshaugia</taxon>
    </lineage>
</organism>
<dbReference type="Pfam" id="PF00505">
    <property type="entry name" value="HMG_box"/>
    <property type="match status" value="1"/>
</dbReference>
<protein>
    <recommendedName>
        <fullName evidence="10">Zn(2)-C6 fungal-type domain-containing protein</fullName>
    </recommendedName>
</protein>
<evidence type="ECO:0000259" key="7">
    <source>
        <dbReference type="PROSITE" id="PS50118"/>
    </source>
</evidence>
<dbReference type="Proteomes" id="UP000664534">
    <property type="component" value="Unassembled WGS sequence"/>
</dbReference>
<evidence type="ECO:0000313" key="9">
    <source>
        <dbReference type="Proteomes" id="UP000664534"/>
    </source>
</evidence>
<proteinExistence type="predicted"/>
<dbReference type="GO" id="GO:0005634">
    <property type="term" value="C:nucleus"/>
    <property type="evidence" value="ECO:0007669"/>
    <property type="project" value="UniProtKB-UniRule"/>
</dbReference>
<feature type="compositionally biased region" description="Polar residues" evidence="4">
    <location>
        <begin position="82"/>
        <end position="95"/>
    </location>
</feature>
<dbReference type="Gene3D" id="4.10.240.10">
    <property type="entry name" value="Zn(2)-C6 fungal-type DNA-binding domain"/>
    <property type="match status" value="1"/>
</dbReference>
<dbReference type="InterPro" id="IPR036864">
    <property type="entry name" value="Zn2-C6_fun-type_DNA-bd_sf"/>
</dbReference>
<feature type="compositionally biased region" description="Basic and acidic residues" evidence="4">
    <location>
        <begin position="439"/>
        <end position="455"/>
    </location>
</feature>
<feature type="region of interest" description="Disordered" evidence="4">
    <location>
        <begin position="360"/>
        <end position="461"/>
    </location>
</feature>
<feature type="domain" description="Zn(2)-C6 fungal-type" evidence="5">
    <location>
        <begin position="277"/>
        <end position="307"/>
    </location>
</feature>
<dbReference type="GO" id="GO:0006351">
    <property type="term" value="P:DNA-templated transcription"/>
    <property type="evidence" value="ECO:0007669"/>
    <property type="project" value="InterPro"/>
</dbReference>
<evidence type="ECO:0008006" key="10">
    <source>
        <dbReference type="Google" id="ProtNLM"/>
    </source>
</evidence>
<dbReference type="InterPro" id="IPR009071">
    <property type="entry name" value="HMG_box_dom"/>
</dbReference>
<dbReference type="CDD" id="cd12148">
    <property type="entry name" value="fungal_TF_MHR"/>
    <property type="match status" value="1"/>
</dbReference>
<dbReference type="GO" id="GO:0003677">
    <property type="term" value="F:DNA binding"/>
    <property type="evidence" value="ECO:0007669"/>
    <property type="project" value="UniProtKB-UniRule"/>
</dbReference>
<dbReference type="PROSITE" id="PS00463">
    <property type="entry name" value="ZN2_CY6_FUNGAL_1"/>
    <property type="match status" value="1"/>
</dbReference>
<evidence type="ECO:0000259" key="5">
    <source>
        <dbReference type="PROSITE" id="PS50048"/>
    </source>
</evidence>
<keyword evidence="1" id="KW-0479">Metal-binding</keyword>
<dbReference type="InterPro" id="IPR007219">
    <property type="entry name" value="XnlR_reg_dom"/>
</dbReference>
<feature type="domain" description="SAM" evidence="6">
    <location>
        <begin position="1"/>
        <end position="62"/>
    </location>
</feature>
<dbReference type="PROSITE" id="PS50105">
    <property type="entry name" value="SAM_DOMAIN"/>
    <property type="match status" value="1"/>
</dbReference>
<sequence length="1043" mass="116723">MADLELTLAWLGMDRYLERFIEAGFDSWETVLEITENDLDILNVDLGHRRKLQREIANTKRLAQDPAFVTPLYGIDPPPSSNTPREVSSSSTDTPQGGAPTKRGYRHHPKPDPNAPERPYSAYVLFSNHTREQLREQNLSFTELSKVVGEKWQQLTRDGKEEWKKKGAVPWAKYKAELAEYQESDGFRNYQRYLTQFKATQSAKNPQGISNTTIQDPSTPQASKFISNHPHAVASPTGRSESERRHSKAAIKRLKRDEETWNRGLGSATSSTRVRQACESCRNRKIKCYGEQPTCRHCRELGVECYYAGGKRDQRRRHDDETWQKLKAYEELLIRLVPQVDNDDQQAIQDAMLMPPYDEAAKSADKETLLNESQSGSRGGKAESNASGAGSMGSTDQINQDGFLQPHSARHGPTFAGQSSETKWTEKLSKELLPQPRARMLEDDKTKRSFSRDSEPPAEDMDSAVVGHQIDPFSLPIKSTADSLVYAYFSTIHLSFPILNKIDFMIQYDQLYSTMDPEGFEHRTFLVMLQLVFAIGAVHAHLVQADWTGDARDHMLYFSQARVLAIDTGIFNDDCYLSQVQVFGLGGMYLLVTNQLNRAWNISGLAIRSAQALGLHLRDVSGSVTAETKEFNAYNWFALMTLETMLALMTGRPAMINPRDCSVTIPRTLAEGKSPSTATSPPSETSYQKSAMGGKNRTSSSGMSESEKGSFLSGMIKRDTSQTAAIYFAHHVELCMLAREVVGELYQPGIRNMKWSDIHSKIEIFDRRLFEWKDGVNPPFDSASPSSDRETESCRVALRILFHSTRTIINRPCLCRIEERVQDQSISSKRKNLSSANKCVESARATLSLILHKPDSTVLHEGTMWWMLLHHVGRALTVLLLELAFRAAHMPAEAGAILTAAKAAVNWLHDMGNSSPEARRTCSSMRKLLRLAAQKVGGDTSDIMTSSEEEAAPMQSGRQHPTSVNYDTANQSANAPRGRYDGAIPRDQWQYYGDLTARNELDQFGFLREEGGAGSLFPTASEMGRMSGGQGGEDYDMDGSFEF</sequence>
<dbReference type="Pfam" id="PF00172">
    <property type="entry name" value="Zn_clus"/>
    <property type="match status" value="1"/>
</dbReference>
<feature type="region of interest" description="Disordered" evidence="4">
    <location>
        <begin position="200"/>
        <end position="255"/>
    </location>
</feature>
<dbReference type="PROSITE" id="PS50048">
    <property type="entry name" value="ZN2_CY6_FUNGAL_2"/>
    <property type="match status" value="1"/>
</dbReference>
<feature type="compositionally biased region" description="Polar residues" evidence="4">
    <location>
        <begin position="956"/>
        <end position="974"/>
    </location>
</feature>
<keyword evidence="2 3" id="KW-0539">Nucleus</keyword>
<reference evidence="8" key="1">
    <citation type="submission" date="2021-03" db="EMBL/GenBank/DDBJ databases">
        <authorList>
            <person name="Tagirdzhanova G."/>
        </authorList>
    </citation>
    <scope>NUCLEOTIDE SEQUENCE</scope>
</reference>
<dbReference type="SMART" id="SM00066">
    <property type="entry name" value="GAL4"/>
    <property type="match status" value="1"/>
</dbReference>
<feature type="compositionally biased region" description="Basic and acidic residues" evidence="4">
    <location>
        <begin position="360"/>
        <end position="369"/>
    </location>
</feature>
<feature type="DNA-binding region" description="HMG box" evidence="3">
    <location>
        <begin position="116"/>
        <end position="182"/>
    </location>
</feature>
<evidence type="ECO:0000313" key="8">
    <source>
        <dbReference type="EMBL" id="CAF9942246.1"/>
    </source>
</evidence>
<evidence type="ECO:0000259" key="6">
    <source>
        <dbReference type="PROSITE" id="PS50105"/>
    </source>
</evidence>
<dbReference type="SMART" id="SM00398">
    <property type="entry name" value="HMG"/>
    <property type="match status" value="1"/>
</dbReference>
<feature type="compositionally biased region" description="Basic residues" evidence="4">
    <location>
        <begin position="245"/>
        <end position="254"/>
    </location>
</feature>
<feature type="domain" description="HMG box" evidence="7">
    <location>
        <begin position="116"/>
        <end position="182"/>
    </location>
</feature>
<accession>A0A8H3J7H1</accession>
<feature type="region of interest" description="Disordered" evidence="4">
    <location>
        <begin position="669"/>
        <end position="708"/>
    </location>
</feature>
<evidence type="ECO:0000256" key="1">
    <source>
        <dbReference type="ARBA" id="ARBA00022723"/>
    </source>
</evidence>
<dbReference type="InterPro" id="IPR053230">
    <property type="entry name" value="Trans_reg_galc"/>
</dbReference>
<dbReference type="AlphaFoldDB" id="A0A8H3J7H1"/>
<dbReference type="Pfam" id="PF04082">
    <property type="entry name" value="Fungal_trans"/>
    <property type="match status" value="1"/>
</dbReference>
<feature type="region of interest" description="Disordered" evidence="4">
    <location>
        <begin position="1015"/>
        <end position="1043"/>
    </location>
</feature>
<dbReference type="InterPro" id="IPR001660">
    <property type="entry name" value="SAM"/>
</dbReference>
<dbReference type="SUPFAM" id="SSF47769">
    <property type="entry name" value="SAM/Pointed domain"/>
    <property type="match status" value="1"/>
</dbReference>
<dbReference type="EMBL" id="CAJPDT010000174">
    <property type="protein sequence ID" value="CAF9942246.1"/>
    <property type="molecule type" value="Genomic_DNA"/>
</dbReference>
<feature type="compositionally biased region" description="Acidic residues" evidence="4">
    <location>
        <begin position="1033"/>
        <end position="1043"/>
    </location>
</feature>
<name>A0A8H3J7H1_9LECA</name>
<feature type="compositionally biased region" description="Polar residues" evidence="4">
    <location>
        <begin position="384"/>
        <end position="402"/>
    </location>
</feature>
<dbReference type="InterPro" id="IPR013761">
    <property type="entry name" value="SAM/pointed_sf"/>
</dbReference>
<dbReference type="PANTHER" id="PTHR47654:SF5">
    <property type="entry name" value="TRANSCRIPTION FACTOR DOMAIN-CONTAINING PROTEIN"/>
    <property type="match status" value="1"/>
</dbReference>
<keyword evidence="3" id="KW-0238">DNA-binding</keyword>
<feature type="region of interest" description="Disordered" evidence="4">
    <location>
        <begin position="939"/>
        <end position="980"/>
    </location>
</feature>
<dbReference type="Gene3D" id="1.10.30.10">
    <property type="entry name" value="High mobility group box domain"/>
    <property type="match status" value="1"/>
</dbReference>
<feature type="compositionally biased region" description="Low complexity" evidence="4">
    <location>
        <begin position="674"/>
        <end position="686"/>
    </location>
</feature>
<comment type="caution">
    <text evidence="8">The sequence shown here is derived from an EMBL/GenBank/DDBJ whole genome shotgun (WGS) entry which is preliminary data.</text>
</comment>
<evidence type="ECO:0000256" key="4">
    <source>
        <dbReference type="SAM" id="MobiDB-lite"/>
    </source>
</evidence>
<evidence type="ECO:0000256" key="3">
    <source>
        <dbReference type="PROSITE-ProRule" id="PRU00267"/>
    </source>
</evidence>
<dbReference type="PANTHER" id="PTHR47654">
    <property type="entry name" value="ZN(II)2CYS6 TRANSCRIPTION FACTOR (EUROFUNG)-RELATED"/>
    <property type="match status" value="1"/>
</dbReference>
<dbReference type="SUPFAM" id="SSF57701">
    <property type="entry name" value="Zn2/Cys6 DNA-binding domain"/>
    <property type="match status" value="1"/>
</dbReference>
<dbReference type="CDD" id="cd00067">
    <property type="entry name" value="GAL4"/>
    <property type="match status" value="1"/>
</dbReference>
<dbReference type="PROSITE" id="PS50118">
    <property type="entry name" value="HMG_BOX_2"/>
    <property type="match status" value="1"/>
</dbReference>
<dbReference type="SMART" id="SM00906">
    <property type="entry name" value="Fungal_trans"/>
    <property type="match status" value="1"/>
</dbReference>
<dbReference type="GO" id="GO:0000981">
    <property type="term" value="F:DNA-binding transcription factor activity, RNA polymerase II-specific"/>
    <property type="evidence" value="ECO:0007669"/>
    <property type="project" value="InterPro"/>
</dbReference>
<dbReference type="Pfam" id="PF00536">
    <property type="entry name" value="SAM_1"/>
    <property type="match status" value="1"/>
</dbReference>
<feature type="region of interest" description="Disordered" evidence="4">
    <location>
        <begin position="68"/>
        <end position="119"/>
    </location>
</feature>
<feature type="compositionally biased region" description="Polar residues" evidence="4">
    <location>
        <begin position="200"/>
        <end position="226"/>
    </location>
</feature>